<comment type="caution">
    <text evidence="2">The sequence shown here is derived from an EMBL/GenBank/DDBJ whole genome shotgun (WGS) entry which is preliminary data.</text>
</comment>
<sequence length="101" mass="11205">MIADCYTGCMAEKATMTEARGYNAGWFVYSAMHINEIFIASLCIVCAGLWMSSTNVLVSSSWRERGQVLSCVYFNGFQAKEHQYGNTPKQSDLACPMLKLG</sequence>
<keyword evidence="1" id="KW-0812">Transmembrane</keyword>
<organism evidence="2 3">
    <name type="scientific">Craurococcus roseus</name>
    <dbReference type="NCBI Taxonomy" id="77585"/>
    <lineage>
        <taxon>Bacteria</taxon>
        <taxon>Pseudomonadati</taxon>
        <taxon>Pseudomonadota</taxon>
        <taxon>Alphaproteobacteria</taxon>
        <taxon>Acetobacterales</taxon>
        <taxon>Acetobacteraceae</taxon>
        <taxon>Craurococcus</taxon>
    </lineage>
</organism>
<evidence type="ECO:0000313" key="3">
    <source>
        <dbReference type="Proteomes" id="UP001501588"/>
    </source>
</evidence>
<protein>
    <submittedName>
        <fullName evidence="2">Uncharacterized protein</fullName>
    </submittedName>
</protein>
<reference evidence="3" key="1">
    <citation type="journal article" date="2019" name="Int. J. Syst. Evol. Microbiol.">
        <title>The Global Catalogue of Microorganisms (GCM) 10K type strain sequencing project: providing services to taxonomists for standard genome sequencing and annotation.</title>
        <authorList>
            <consortium name="The Broad Institute Genomics Platform"/>
            <consortium name="The Broad Institute Genome Sequencing Center for Infectious Disease"/>
            <person name="Wu L."/>
            <person name="Ma J."/>
        </authorList>
    </citation>
    <scope>NUCLEOTIDE SEQUENCE [LARGE SCALE GENOMIC DNA]</scope>
    <source>
        <strain evidence="3">JCM 9933</strain>
    </source>
</reference>
<keyword evidence="3" id="KW-1185">Reference proteome</keyword>
<accession>A0ABP3QD18</accession>
<dbReference type="Proteomes" id="UP001501588">
    <property type="component" value="Unassembled WGS sequence"/>
</dbReference>
<evidence type="ECO:0000256" key="1">
    <source>
        <dbReference type="SAM" id="Phobius"/>
    </source>
</evidence>
<evidence type="ECO:0000313" key="2">
    <source>
        <dbReference type="EMBL" id="GAA0588608.1"/>
    </source>
</evidence>
<proteinExistence type="predicted"/>
<dbReference type="EMBL" id="BAAAFZ010000045">
    <property type="protein sequence ID" value="GAA0588608.1"/>
    <property type="molecule type" value="Genomic_DNA"/>
</dbReference>
<feature type="transmembrane region" description="Helical" evidence="1">
    <location>
        <begin position="37"/>
        <end position="58"/>
    </location>
</feature>
<gene>
    <name evidence="2" type="ORF">GCM10009416_28800</name>
</gene>
<name>A0ABP3QD18_9PROT</name>
<keyword evidence="1" id="KW-1133">Transmembrane helix</keyword>
<keyword evidence="1" id="KW-0472">Membrane</keyword>